<evidence type="ECO:0000256" key="1">
    <source>
        <dbReference type="ARBA" id="ARBA00007381"/>
    </source>
</evidence>
<keyword evidence="4 6" id="KW-0472">Membrane</keyword>
<dbReference type="RefSeq" id="WP_090021482.1">
    <property type="nucleotide sequence ID" value="NZ_FNCE01000012.1"/>
</dbReference>
<dbReference type="GO" id="GO:0009898">
    <property type="term" value="C:cytoplasmic side of plasma membrane"/>
    <property type="evidence" value="ECO:0007669"/>
    <property type="project" value="UniProtKB-UniRule"/>
</dbReference>
<dbReference type="AlphaFoldDB" id="A0A1G7U576"/>
<proteinExistence type="inferred from homology"/>
<comment type="function">
    <text evidence="6 7">Cell division protein that is involved in the assembly of the Z ring. May serve as a membrane anchor for the Z ring.</text>
</comment>
<accession>A0A1G7U576</accession>
<dbReference type="InterPro" id="IPR018181">
    <property type="entry name" value="Heat_shock_70_CS"/>
</dbReference>
<comment type="subunit">
    <text evidence="6">Self-interacts. Interacts with FtsZ.</text>
</comment>
<keyword evidence="2 6" id="KW-1003">Cell membrane</keyword>
<dbReference type="Pfam" id="PF14450">
    <property type="entry name" value="FtsA"/>
    <property type="match status" value="2"/>
</dbReference>
<dbReference type="PROSITE" id="PS00329">
    <property type="entry name" value="HSP70_2"/>
    <property type="match status" value="1"/>
</dbReference>
<evidence type="ECO:0000259" key="8">
    <source>
        <dbReference type="SMART" id="SM00842"/>
    </source>
</evidence>
<dbReference type="SUPFAM" id="SSF53067">
    <property type="entry name" value="Actin-like ATPase domain"/>
    <property type="match status" value="2"/>
</dbReference>
<dbReference type="InterPro" id="IPR050696">
    <property type="entry name" value="FtsA/MreB"/>
</dbReference>
<gene>
    <name evidence="6" type="primary">ftsA</name>
    <name evidence="9" type="ORF">SAMN05216241_11217</name>
</gene>
<dbReference type="InterPro" id="IPR043129">
    <property type="entry name" value="ATPase_NBD"/>
</dbReference>
<comment type="similarity">
    <text evidence="1">Belongs to the heat shock protein 70 family.</text>
</comment>
<evidence type="ECO:0000313" key="9">
    <source>
        <dbReference type="EMBL" id="SDG42597.1"/>
    </source>
</evidence>
<evidence type="ECO:0000313" key="10">
    <source>
        <dbReference type="Proteomes" id="UP000199415"/>
    </source>
</evidence>
<dbReference type="NCBIfam" id="TIGR01174">
    <property type="entry name" value="ftsA"/>
    <property type="match status" value="1"/>
</dbReference>
<dbReference type="GO" id="GO:0043093">
    <property type="term" value="P:FtsZ-dependent cytokinesis"/>
    <property type="evidence" value="ECO:0007669"/>
    <property type="project" value="UniProtKB-UniRule"/>
</dbReference>
<comment type="similarity">
    <text evidence="6 7">Belongs to the FtsA/MreB family.</text>
</comment>
<keyword evidence="5 6" id="KW-0131">Cell cycle</keyword>
<evidence type="ECO:0000256" key="3">
    <source>
        <dbReference type="ARBA" id="ARBA00022618"/>
    </source>
</evidence>
<dbReference type="EMBL" id="FNCE01000012">
    <property type="protein sequence ID" value="SDG42597.1"/>
    <property type="molecule type" value="Genomic_DNA"/>
</dbReference>
<dbReference type="Proteomes" id="UP000199415">
    <property type="component" value="Unassembled WGS sequence"/>
</dbReference>
<evidence type="ECO:0000256" key="6">
    <source>
        <dbReference type="HAMAP-Rule" id="MF_02033"/>
    </source>
</evidence>
<dbReference type="CDD" id="cd24048">
    <property type="entry name" value="ASKHA_NBD_FtsA"/>
    <property type="match status" value="1"/>
</dbReference>
<keyword evidence="10" id="KW-1185">Reference proteome</keyword>
<dbReference type="OrthoDB" id="9810567at2"/>
<dbReference type="Pfam" id="PF02491">
    <property type="entry name" value="SHS2_FTSA"/>
    <property type="match status" value="1"/>
</dbReference>
<evidence type="ECO:0000256" key="2">
    <source>
        <dbReference type="ARBA" id="ARBA00022475"/>
    </source>
</evidence>
<dbReference type="SMART" id="SM00842">
    <property type="entry name" value="FtsA"/>
    <property type="match status" value="1"/>
</dbReference>
<dbReference type="GO" id="GO:0032153">
    <property type="term" value="C:cell division site"/>
    <property type="evidence" value="ECO:0007669"/>
    <property type="project" value="UniProtKB-UniRule"/>
</dbReference>
<dbReference type="InterPro" id="IPR020823">
    <property type="entry name" value="Cell_div_FtsA"/>
</dbReference>
<organism evidence="9 10">
    <name type="scientific">Limimonas halophila</name>
    <dbReference type="NCBI Taxonomy" id="1082479"/>
    <lineage>
        <taxon>Bacteria</taxon>
        <taxon>Pseudomonadati</taxon>
        <taxon>Pseudomonadota</taxon>
        <taxon>Alphaproteobacteria</taxon>
        <taxon>Rhodospirillales</taxon>
        <taxon>Rhodovibrionaceae</taxon>
        <taxon>Limimonas</taxon>
    </lineage>
</organism>
<evidence type="ECO:0000256" key="7">
    <source>
        <dbReference type="PIRNR" id="PIRNR003101"/>
    </source>
</evidence>
<evidence type="ECO:0000256" key="4">
    <source>
        <dbReference type="ARBA" id="ARBA00023136"/>
    </source>
</evidence>
<feature type="domain" description="SHS2" evidence="8">
    <location>
        <begin position="13"/>
        <end position="204"/>
    </location>
</feature>
<protein>
    <recommendedName>
        <fullName evidence="6 7">Cell division protein FtsA</fullName>
    </recommendedName>
</protein>
<dbReference type="HAMAP" id="MF_02033">
    <property type="entry name" value="FtsA"/>
    <property type="match status" value="1"/>
</dbReference>
<name>A0A1G7U576_9PROT</name>
<keyword evidence="3 6" id="KW-0132">Cell division</keyword>
<dbReference type="PANTHER" id="PTHR32432:SF4">
    <property type="entry name" value="CELL DIVISION PROTEIN FTSA"/>
    <property type="match status" value="1"/>
</dbReference>
<sequence>MRGVLAGSKADVIAALDVGTSKVCCAIAQPDGAGGANLLGIAETASRGIRAGNVVDMSAAEMAVRSAVDGAERMAGVTLDRVVVSLSGGTPQSTPVAVEVPVTGRTVTDADLRRAASSHSIGDRLTPEHEAGREIVQTIATGYAIDGCRGIRDPRGMHGTELGMTMHVVTAASGPLRNLRQCVERCHLDVEAVVVAPYAAGLGTLVDDEAELGATVIDMGGGTTSISVFSEGEAVFADVIPLGGQHVTNDIARGLATSRANAERMKTLYGDATTGARDTREILEVPQVGEEHDGAAQRIPRSLLTGIIQPRLEETFELVRERLESHGVDRVAGRRAVITGGASQMPGTRDLAAMVLGKQVRVGGPVDVAGLASTTNGPGYAVSAGMLSYALAADTAGLPRGDLRAPGGVLGRLGTWLREHL</sequence>
<reference evidence="9 10" key="1">
    <citation type="submission" date="2016-10" db="EMBL/GenBank/DDBJ databases">
        <authorList>
            <person name="de Groot N.N."/>
        </authorList>
    </citation>
    <scope>NUCLEOTIDE SEQUENCE [LARGE SCALE GENOMIC DNA]</scope>
    <source>
        <strain evidence="9 10">DSM 25584</strain>
    </source>
</reference>
<comment type="subcellular location">
    <subcellularLocation>
        <location evidence="6">Cell membrane</location>
        <topology evidence="6">Peripheral membrane protein</topology>
        <orientation evidence="6">Cytoplasmic side</orientation>
    </subcellularLocation>
    <text evidence="6">Localizes to the Z ring in an FtsZ-dependent manner. Targeted to the membrane through a conserved C-terminal amphipathic helix.</text>
</comment>
<dbReference type="STRING" id="1082479.SAMN05216241_11217"/>
<dbReference type="PANTHER" id="PTHR32432">
    <property type="entry name" value="CELL DIVISION PROTEIN FTSA-RELATED"/>
    <property type="match status" value="1"/>
</dbReference>
<dbReference type="Gene3D" id="3.30.420.40">
    <property type="match status" value="2"/>
</dbReference>
<dbReference type="InterPro" id="IPR003494">
    <property type="entry name" value="SHS2_FtsA"/>
</dbReference>
<evidence type="ECO:0000256" key="5">
    <source>
        <dbReference type="ARBA" id="ARBA00023306"/>
    </source>
</evidence>
<dbReference type="PIRSF" id="PIRSF003101">
    <property type="entry name" value="FtsA"/>
    <property type="match status" value="1"/>
</dbReference>